<evidence type="ECO:0000256" key="7">
    <source>
        <dbReference type="ARBA" id="ARBA00022989"/>
    </source>
</evidence>
<comment type="subcellular location">
    <subcellularLocation>
        <location evidence="1">Membrane</location>
        <topology evidence="1">Multi-pass membrane protein</topology>
    </subcellularLocation>
</comment>
<keyword evidence="10 11" id="KW-0275">Fatty acid biosynthesis</keyword>
<dbReference type="AlphaFoldDB" id="E3ND93"/>
<dbReference type="GO" id="GO:0034625">
    <property type="term" value="P:fatty acid elongation, monounsaturated fatty acid"/>
    <property type="evidence" value="ECO:0007669"/>
    <property type="project" value="TreeGrafter"/>
</dbReference>
<name>E3ND93_CAERE</name>
<keyword evidence="6 11" id="KW-0276">Fatty acid metabolism</keyword>
<feature type="transmembrane region" description="Helical" evidence="11">
    <location>
        <begin position="104"/>
        <end position="122"/>
    </location>
</feature>
<sequence>MYLNYFATEIFHRSAVCESEACRSSKTMIADVFKWKFDANELWSLLTNRDETFPHIRGRKFIDEHFGLFAQMTIAYVVVIFSIKRFMRDREPFQLTNALRLWNFFLSVFSIYGSWAMFPFMIGQIRRFGLYGCGCEALSTLPSQAEYWLFLTVLSKALEFVDTIFLVLRKKPLIFLHWYHHVATFLFFCVTYPTPSSQIRVGAIVNLFVHAFMYPYYFIRSMNIKVPSKISMAITVLQLTQFMCFIYGCTLMYYSLATNQVGGSYCTIKIGQMLKNQNLNYPKGIVRVKDPNPENKIDRILITLQILLYKKSYFDLKNDSNKSASHQKTIPRNRSHVLSETVFNVLPFFQYTCDTPMFALNTTFGLSLSYFLLFANFFNKSYLQRGGKERREKKIE</sequence>
<dbReference type="Proteomes" id="UP000008281">
    <property type="component" value="Unassembled WGS sequence"/>
</dbReference>
<gene>
    <name evidence="12" type="primary">Cre-elo-7</name>
    <name evidence="12" type="ORF">CRE_01346</name>
</gene>
<evidence type="ECO:0000256" key="6">
    <source>
        <dbReference type="ARBA" id="ARBA00022832"/>
    </source>
</evidence>
<feature type="transmembrane region" description="Helical" evidence="11">
    <location>
        <begin position="230"/>
        <end position="254"/>
    </location>
</feature>
<keyword evidence="9 11" id="KW-0472">Membrane</keyword>
<evidence type="ECO:0000256" key="4">
    <source>
        <dbReference type="ARBA" id="ARBA00022679"/>
    </source>
</evidence>
<protein>
    <submittedName>
        <fullName evidence="12">CRE-ELO-7 protein</fullName>
    </submittedName>
</protein>
<keyword evidence="4 11" id="KW-0808">Transferase</keyword>
<dbReference type="GO" id="GO:0042761">
    <property type="term" value="P:very long-chain fatty acid biosynthetic process"/>
    <property type="evidence" value="ECO:0007669"/>
    <property type="project" value="TreeGrafter"/>
</dbReference>
<dbReference type="STRING" id="31234.E3ND93"/>
<feature type="transmembrane region" description="Helical" evidence="11">
    <location>
        <begin position="199"/>
        <end position="218"/>
    </location>
</feature>
<feature type="transmembrane region" description="Helical" evidence="11">
    <location>
        <begin position="358"/>
        <end position="378"/>
    </location>
</feature>
<dbReference type="PROSITE" id="PS01188">
    <property type="entry name" value="ELO"/>
    <property type="match status" value="1"/>
</dbReference>
<dbReference type="GO" id="GO:0009922">
    <property type="term" value="F:fatty acid elongase activity"/>
    <property type="evidence" value="ECO:0007669"/>
    <property type="project" value="InterPro"/>
</dbReference>
<dbReference type="EMBL" id="DS268607">
    <property type="protein sequence ID" value="EFO93525.1"/>
    <property type="molecule type" value="Genomic_DNA"/>
</dbReference>
<keyword evidence="8 11" id="KW-0443">Lipid metabolism</keyword>
<accession>E3ND93</accession>
<reference evidence="12" key="1">
    <citation type="submission" date="2007-07" db="EMBL/GenBank/DDBJ databases">
        <title>PCAP assembly of the Caenorhabditis remanei genome.</title>
        <authorList>
            <consortium name="The Caenorhabditis remanei Sequencing Consortium"/>
            <person name="Wilson R.K."/>
        </authorList>
    </citation>
    <scope>NUCLEOTIDE SEQUENCE [LARGE SCALE GENOMIC DNA]</scope>
    <source>
        <strain evidence="12">PB4641</strain>
    </source>
</reference>
<feature type="transmembrane region" description="Helical" evidence="11">
    <location>
        <begin position="147"/>
        <end position="168"/>
    </location>
</feature>
<dbReference type="InterPro" id="IPR030457">
    <property type="entry name" value="ELO_CS"/>
</dbReference>
<keyword evidence="3 11" id="KW-0444">Lipid biosynthesis</keyword>
<dbReference type="UniPathway" id="UPA00094"/>
<keyword evidence="5 11" id="KW-0812">Transmembrane</keyword>
<evidence type="ECO:0000256" key="5">
    <source>
        <dbReference type="ARBA" id="ARBA00022692"/>
    </source>
</evidence>
<evidence type="ECO:0000256" key="2">
    <source>
        <dbReference type="ARBA" id="ARBA00005194"/>
    </source>
</evidence>
<evidence type="ECO:0000256" key="3">
    <source>
        <dbReference type="ARBA" id="ARBA00022516"/>
    </source>
</evidence>
<evidence type="ECO:0000313" key="13">
    <source>
        <dbReference type="Proteomes" id="UP000008281"/>
    </source>
</evidence>
<evidence type="ECO:0000256" key="10">
    <source>
        <dbReference type="ARBA" id="ARBA00023160"/>
    </source>
</evidence>
<dbReference type="PANTHER" id="PTHR11157">
    <property type="entry name" value="FATTY ACID ACYL TRANSFERASE-RELATED"/>
    <property type="match status" value="1"/>
</dbReference>
<dbReference type="eggNOG" id="KOG3072">
    <property type="taxonomic scope" value="Eukaryota"/>
</dbReference>
<dbReference type="GO" id="GO:0030148">
    <property type="term" value="P:sphingolipid biosynthetic process"/>
    <property type="evidence" value="ECO:0007669"/>
    <property type="project" value="TreeGrafter"/>
</dbReference>
<dbReference type="Pfam" id="PF01151">
    <property type="entry name" value="ELO"/>
    <property type="match status" value="1"/>
</dbReference>
<keyword evidence="7 11" id="KW-1133">Transmembrane helix</keyword>
<proteinExistence type="inferred from homology"/>
<dbReference type="InterPro" id="IPR002076">
    <property type="entry name" value="ELO_fam"/>
</dbReference>
<dbReference type="PANTHER" id="PTHR11157:SF9">
    <property type="entry name" value="ELONGATION OF VERY LONG CHAIN FATTY ACIDS PROTEIN"/>
    <property type="match status" value="1"/>
</dbReference>
<dbReference type="OrthoDB" id="434092at2759"/>
<dbReference type="HOGENOM" id="CLU_048483_1_0_1"/>
<evidence type="ECO:0000256" key="11">
    <source>
        <dbReference type="RuleBase" id="RU361115"/>
    </source>
</evidence>
<evidence type="ECO:0000256" key="1">
    <source>
        <dbReference type="ARBA" id="ARBA00004141"/>
    </source>
</evidence>
<dbReference type="GO" id="GO:0019367">
    <property type="term" value="P:fatty acid elongation, saturated fatty acid"/>
    <property type="evidence" value="ECO:0007669"/>
    <property type="project" value="TreeGrafter"/>
</dbReference>
<dbReference type="GO" id="GO:0034626">
    <property type="term" value="P:fatty acid elongation, polyunsaturated fatty acid"/>
    <property type="evidence" value="ECO:0007669"/>
    <property type="project" value="TreeGrafter"/>
</dbReference>
<evidence type="ECO:0000256" key="8">
    <source>
        <dbReference type="ARBA" id="ARBA00023098"/>
    </source>
</evidence>
<dbReference type="GO" id="GO:0005789">
    <property type="term" value="C:endoplasmic reticulum membrane"/>
    <property type="evidence" value="ECO:0007669"/>
    <property type="project" value="TreeGrafter"/>
</dbReference>
<feature type="transmembrane region" description="Helical" evidence="11">
    <location>
        <begin position="66"/>
        <end position="83"/>
    </location>
</feature>
<comment type="pathway">
    <text evidence="2">Lipid metabolism; fatty acid biosynthesis.</text>
</comment>
<organism evidence="13">
    <name type="scientific">Caenorhabditis remanei</name>
    <name type="common">Caenorhabditis vulgaris</name>
    <dbReference type="NCBI Taxonomy" id="31234"/>
    <lineage>
        <taxon>Eukaryota</taxon>
        <taxon>Metazoa</taxon>
        <taxon>Ecdysozoa</taxon>
        <taxon>Nematoda</taxon>
        <taxon>Chromadorea</taxon>
        <taxon>Rhabditida</taxon>
        <taxon>Rhabditina</taxon>
        <taxon>Rhabditomorpha</taxon>
        <taxon>Rhabditoidea</taxon>
        <taxon>Rhabditidae</taxon>
        <taxon>Peloderinae</taxon>
        <taxon>Caenorhabditis</taxon>
    </lineage>
</organism>
<evidence type="ECO:0000313" key="12">
    <source>
        <dbReference type="EMBL" id="EFO93525.1"/>
    </source>
</evidence>
<dbReference type="OMA" id="LFVHAFM"/>
<comment type="similarity">
    <text evidence="11">Belongs to the ELO family.</text>
</comment>
<dbReference type="FunCoup" id="E3ND93">
    <property type="interactions" value="46"/>
</dbReference>
<evidence type="ECO:0000256" key="9">
    <source>
        <dbReference type="ARBA" id="ARBA00023136"/>
    </source>
</evidence>
<keyword evidence="13" id="KW-1185">Reference proteome</keyword>
<dbReference type="InParanoid" id="E3ND93"/>
<feature type="transmembrane region" description="Helical" evidence="11">
    <location>
        <begin position="175"/>
        <end position="193"/>
    </location>
</feature>